<protein>
    <recommendedName>
        <fullName evidence="3">Secreted protein</fullName>
    </recommendedName>
</protein>
<evidence type="ECO:0000313" key="2">
    <source>
        <dbReference type="EMBL" id="CEK77584.1"/>
    </source>
</evidence>
<gene>
    <name evidence="2" type="primary">ORF105589</name>
</gene>
<dbReference type="AlphaFoldDB" id="A0A0B7A9C5"/>
<proteinExistence type="predicted"/>
<evidence type="ECO:0000256" key="1">
    <source>
        <dbReference type="SAM" id="SignalP"/>
    </source>
</evidence>
<sequence>MTFFSVLGRLLLHVPAVDNFCWFLFYSSPSGGFRTFMLFSTLWCPAQCSFRYRASLHAQRMIDASPASRLDDGVYILLLTRYKQVLD</sequence>
<feature type="chain" id="PRO_5002111533" description="Secreted protein" evidence="1">
    <location>
        <begin position="20"/>
        <end position="87"/>
    </location>
</feature>
<name>A0A0B7A9C5_9EUPU</name>
<reference evidence="2" key="1">
    <citation type="submission" date="2014-12" db="EMBL/GenBank/DDBJ databases">
        <title>Insight into the proteome of Arion vulgaris.</title>
        <authorList>
            <person name="Aradska J."/>
            <person name="Bulat T."/>
            <person name="Smidak R."/>
            <person name="Sarate P."/>
            <person name="Gangsoo J."/>
            <person name="Sialana F."/>
            <person name="Bilban M."/>
            <person name="Lubec G."/>
        </authorList>
    </citation>
    <scope>NUCLEOTIDE SEQUENCE</scope>
    <source>
        <tissue evidence="2">Skin</tissue>
    </source>
</reference>
<feature type="signal peptide" evidence="1">
    <location>
        <begin position="1"/>
        <end position="19"/>
    </location>
</feature>
<dbReference type="EMBL" id="HACG01030719">
    <property type="protein sequence ID" value="CEK77584.1"/>
    <property type="molecule type" value="Transcribed_RNA"/>
</dbReference>
<evidence type="ECO:0008006" key="3">
    <source>
        <dbReference type="Google" id="ProtNLM"/>
    </source>
</evidence>
<accession>A0A0B7A9C5</accession>
<organism evidence="2">
    <name type="scientific">Arion vulgaris</name>
    <dbReference type="NCBI Taxonomy" id="1028688"/>
    <lineage>
        <taxon>Eukaryota</taxon>
        <taxon>Metazoa</taxon>
        <taxon>Spiralia</taxon>
        <taxon>Lophotrochozoa</taxon>
        <taxon>Mollusca</taxon>
        <taxon>Gastropoda</taxon>
        <taxon>Heterobranchia</taxon>
        <taxon>Euthyneura</taxon>
        <taxon>Panpulmonata</taxon>
        <taxon>Eupulmonata</taxon>
        <taxon>Stylommatophora</taxon>
        <taxon>Helicina</taxon>
        <taxon>Arionoidea</taxon>
        <taxon>Arionidae</taxon>
        <taxon>Arion</taxon>
    </lineage>
</organism>
<keyword evidence="1" id="KW-0732">Signal</keyword>